<feature type="non-terminal residue" evidence="1">
    <location>
        <position position="89"/>
    </location>
</feature>
<accession>A0ABD0PXI9</accession>
<gene>
    <name evidence="1" type="ORF">M9458_027649</name>
</gene>
<comment type="caution">
    <text evidence="1">The sequence shown here is derived from an EMBL/GenBank/DDBJ whole genome shotgun (WGS) entry which is preliminary data.</text>
</comment>
<name>A0ABD0PXI9_CIRMR</name>
<organism evidence="1 2">
    <name type="scientific">Cirrhinus mrigala</name>
    <name type="common">Mrigala</name>
    <dbReference type="NCBI Taxonomy" id="683832"/>
    <lineage>
        <taxon>Eukaryota</taxon>
        <taxon>Metazoa</taxon>
        <taxon>Chordata</taxon>
        <taxon>Craniata</taxon>
        <taxon>Vertebrata</taxon>
        <taxon>Euteleostomi</taxon>
        <taxon>Actinopterygii</taxon>
        <taxon>Neopterygii</taxon>
        <taxon>Teleostei</taxon>
        <taxon>Ostariophysi</taxon>
        <taxon>Cypriniformes</taxon>
        <taxon>Cyprinidae</taxon>
        <taxon>Labeoninae</taxon>
        <taxon>Labeonini</taxon>
        <taxon>Cirrhinus</taxon>
    </lineage>
</organism>
<protein>
    <submittedName>
        <fullName evidence="1">Uncharacterized protein</fullName>
    </submittedName>
</protein>
<dbReference type="Proteomes" id="UP001529510">
    <property type="component" value="Unassembled WGS sequence"/>
</dbReference>
<dbReference type="AlphaFoldDB" id="A0ABD0PXI9"/>
<evidence type="ECO:0000313" key="2">
    <source>
        <dbReference type="Proteomes" id="UP001529510"/>
    </source>
</evidence>
<sequence>VCVITEQACAAIRALLEQRPNRSSVLHFFIASLQTRAAVPDGPLCRLSNSSVEMLSSVCDALKHAADELLQLGYRTHAAHATLEHANTL</sequence>
<feature type="non-terminal residue" evidence="1">
    <location>
        <position position="1"/>
    </location>
</feature>
<evidence type="ECO:0000313" key="1">
    <source>
        <dbReference type="EMBL" id="KAL0178755.1"/>
    </source>
</evidence>
<keyword evidence="2" id="KW-1185">Reference proteome</keyword>
<dbReference type="EMBL" id="JAMKFB020000013">
    <property type="protein sequence ID" value="KAL0178755.1"/>
    <property type="molecule type" value="Genomic_DNA"/>
</dbReference>
<proteinExistence type="predicted"/>
<reference evidence="1 2" key="1">
    <citation type="submission" date="2024-05" db="EMBL/GenBank/DDBJ databases">
        <title>Genome sequencing and assembly of Indian major carp, Cirrhinus mrigala (Hamilton, 1822).</title>
        <authorList>
            <person name="Mohindra V."/>
            <person name="Chowdhury L.M."/>
            <person name="Lal K."/>
            <person name="Jena J.K."/>
        </authorList>
    </citation>
    <scope>NUCLEOTIDE SEQUENCE [LARGE SCALE GENOMIC DNA]</scope>
    <source>
        <strain evidence="1">CM1030</strain>
        <tissue evidence="1">Blood</tissue>
    </source>
</reference>